<keyword evidence="1" id="KW-0436">Ligase</keyword>
<dbReference type="EMBL" id="CP042469">
    <property type="protein sequence ID" value="QOX63787.1"/>
    <property type="molecule type" value="Genomic_DNA"/>
</dbReference>
<proteinExistence type="predicted"/>
<dbReference type="Proteomes" id="UP000594014">
    <property type="component" value="Chromosome"/>
</dbReference>
<protein>
    <submittedName>
        <fullName evidence="1">Acetate--CoA ligase family protein</fullName>
    </submittedName>
</protein>
<gene>
    <name evidence="1" type="ORF">FRZ06_10730</name>
</gene>
<keyword evidence="2" id="KW-1185">Reference proteome</keyword>
<reference evidence="1" key="1">
    <citation type="submission" date="2019-08" db="EMBL/GenBank/DDBJ databases">
        <title>Genome sequence of Clostridiales bacterium MT110.</title>
        <authorList>
            <person name="Cao J."/>
        </authorList>
    </citation>
    <scope>NUCLEOTIDE SEQUENCE</scope>
    <source>
        <strain evidence="1">MT110</strain>
    </source>
</reference>
<evidence type="ECO:0000313" key="2">
    <source>
        <dbReference type="Proteomes" id="UP000594014"/>
    </source>
</evidence>
<name>A0ACD1ABA2_9FIRM</name>
<sequence length="722" mass="78987">MDISKLLKPKKIAVIGASEKEGFGGDTCRNIIRYMNPEDYYFINPKRDQVQGVRCYPSISDLPEPVELLVIATPMSTVEDFLREGAKKGVRGAVVFASGYGEVGTEEGAQAELRLKALCQELDIALMGPNCAGYANYVDMIYPYAFISNERDRKGAVGVVSQSGQLVLSMMEAPSIRFSYAISSGNGKITTIEDYLDFLVDDEDTQVIALYMEGSKQPAKLAATLKKAALRRKPIVVLKTGRSAKGQALAASHTGSLSGSDKVFDALFDKFGVIRVDDLEELISTAQALAVLKKLPENNGFSSISLSGGETGICADLGQITGLNYPDFSEKTVKALEAILPSYATVNNPLDSTASLSYDIDKFASVCEAVMKDPAVGIVAIGYTLLEEISDNAIYYMSEALERVMKEEWAKPCLMLPFAENTRNRDYVKKLECIGVPVLPTSLYALKIIKNILDFTGYRPEDHNLEVAILGDLVPNQMSSLAEKAELFKEEKAEPQPEEAACRASTALTESESKILIQEYGIDCGIFEVARNREEAGEIFTRLKLVKAVAKVDSPDILHKSDVGCVILNLDSPEKVMEAYDTILKNAKTHFENPDIRGVQICSMAEKGTEVILGVNNDPQFGPCVLVGLGGIFVEIFKDTSMALAPISRKEADNMIRKLKSFRILDGYRGAPKSDLDALSDAIVRISEMAAERAKELRELDINPIFVYEKGICAVDALYIKQ</sequence>
<evidence type="ECO:0000313" key="1">
    <source>
        <dbReference type="EMBL" id="QOX63787.1"/>
    </source>
</evidence>
<accession>A0ACD1ABA2</accession>
<organism evidence="1 2">
    <name type="scientific">Anoxybacterium hadale</name>
    <dbReference type="NCBI Taxonomy" id="3408580"/>
    <lineage>
        <taxon>Bacteria</taxon>
        <taxon>Bacillati</taxon>
        <taxon>Bacillota</taxon>
        <taxon>Clostridia</taxon>
        <taxon>Peptostreptococcales</taxon>
        <taxon>Anaerovoracaceae</taxon>
        <taxon>Anoxybacterium</taxon>
    </lineage>
</organism>